<dbReference type="STRING" id="1781255.BH720_14315"/>
<evidence type="ECO:0008006" key="3">
    <source>
        <dbReference type="Google" id="ProtNLM"/>
    </source>
</evidence>
<dbReference type="Pfam" id="PF01724">
    <property type="entry name" value="DUF29"/>
    <property type="match status" value="1"/>
</dbReference>
<feature type="region of interest" description="Disordered" evidence="1">
    <location>
        <begin position="44"/>
        <end position="66"/>
    </location>
</feature>
<evidence type="ECO:0000256" key="1">
    <source>
        <dbReference type="SAM" id="MobiDB-lite"/>
    </source>
</evidence>
<evidence type="ECO:0000313" key="2">
    <source>
        <dbReference type="EMBL" id="OEJ74401.1"/>
    </source>
</evidence>
<name>A0A1E5QIG0_9CYAN</name>
<sequence>MNLHSPANLYETDFYAWTQHQAILLRKQQWNQLDLDHLTLGGGLGEAISPPSEPALGQRGILRQAQ</sequence>
<reference evidence="2" key="1">
    <citation type="submission" date="2016-09" db="EMBL/GenBank/DDBJ databases">
        <title>Draft genome of thermotolerant cyanobacterium Desertifilum sp. strain IPPAS B-1220.</title>
        <authorList>
            <person name="Sinetova M.A."/>
            <person name="Bolakhan K."/>
            <person name="Zayadan B.K."/>
            <person name="Mironov K.S."/>
            <person name="Ustinova V."/>
            <person name="Kupriyanova E.V."/>
            <person name="Sidorov R.A."/>
            <person name="Skrypnik A.N."/>
            <person name="Gogoleva N.E."/>
            <person name="Gogolev Y.V."/>
            <person name="Los D.A."/>
        </authorList>
    </citation>
    <scope>NUCLEOTIDE SEQUENCE [LARGE SCALE GENOMIC DNA]</scope>
    <source>
        <strain evidence="2">IPPAS B-1220</strain>
    </source>
</reference>
<dbReference type="EMBL" id="MJGC01000066">
    <property type="protein sequence ID" value="OEJ74401.1"/>
    <property type="molecule type" value="Genomic_DNA"/>
</dbReference>
<gene>
    <name evidence="2" type="ORF">BH720_14315</name>
</gene>
<dbReference type="AlphaFoldDB" id="A0A1E5QIG0"/>
<organism evidence="2">
    <name type="scientific">Desertifilum tharense IPPAS B-1220</name>
    <dbReference type="NCBI Taxonomy" id="1781255"/>
    <lineage>
        <taxon>Bacteria</taxon>
        <taxon>Bacillati</taxon>
        <taxon>Cyanobacteriota</taxon>
        <taxon>Cyanophyceae</taxon>
        <taxon>Desertifilales</taxon>
        <taxon>Desertifilaceae</taxon>
        <taxon>Desertifilum</taxon>
    </lineage>
</organism>
<proteinExistence type="predicted"/>
<dbReference type="Gene3D" id="1.20.1220.20">
    <property type="entry name" value="Uncharcterised protein PF01724"/>
    <property type="match status" value="1"/>
</dbReference>
<comment type="caution">
    <text evidence="2">The sequence shown here is derived from an EMBL/GenBank/DDBJ whole genome shotgun (WGS) entry which is preliminary data.</text>
</comment>
<accession>A0A1E5QIG0</accession>
<protein>
    <recommendedName>
        <fullName evidence="3">DUF29 domain-containing protein</fullName>
    </recommendedName>
</protein>